<dbReference type="GO" id="GO:0008233">
    <property type="term" value="F:peptidase activity"/>
    <property type="evidence" value="ECO:0007669"/>
    <property type="project" value="UniProtKB-KW"/>
</dbReference>
<keyword evidence="5" id="KW-1185">Reference proteome</keyword>
<proteinExistence type="predicted"/>
<evidence type="ECO:0000313" key="5">
    <source>
        <dbReference type="Proteomes" id="UP000633509"/>
    </source>
</evidence>
<reference evidence="4 5" key="1">
    <citation type="submission" date="2020-10" db="EMBL/GenBank/DDBJ databases">
        <title>Sequencing the genomes of 1000 actinobacteria strains.</title>
        <authorList>
            <person name="Klenk H.-P."/>
        </authorList>
    </citation>
    <scope>NUCLEOTIDE SEQUENCE [LARGE SCALE GENOMIC DNA]</scope>
    <source>
        <strain evidence="4 5">DSM 43173</strain>
    </source>
</reference>
<dbReference type="EMBL" id="JADBEK010000001">
    <property type="protein sequence ID" value="MBE1587895.1"/>
    <property type="molecule type" value="Genomic_DNA"/>
</dbReference>
<gene>
    <name evidence="4" type="ORF">H4W80_006153</name>
</gene>
<feature type="transmembrane region" description="Helical" evidence="2">
    <location>
        <begin position="544"/>
        <end position="570"/>
    </location>
</feature>
<feature type="transmembrane region" description="Helical" evidence="2">
    <location>
        <begin position="105"/>
        <end position="124"/>
    </location>
</feature>
<dbReference type="PANTHER" id="PTHR43130:SF3">
    <property type="entry name" value="HTH-TYPE TRANSCRIPTIONAL REGULATOR RV1931C"/>
    <property type="match status" value="1"/>
</dbReference>
<feature type="transmembrane region" description="Helical" evidence="2">
    <location>
        <begin position="82"/>
        <end position="99"/>
    </location>
</feature>
<dbReference type="InterPro" id="IPR052158">
    <property type="entry name" value="INH-QAR"/>
</dbReference>
<protein>
    <submittedName>
        <fullName evidence="4">Intracellular protease/amidase</fullName>
    </submittedName>
</protein>
<feature type="domain" description="DJ-1/PfpI" evidence="3">
    <location>
        <begin position="195"/>
        <end position="365"/>
    </location>
</feature>
<dbReference type="InterPro" id="IPR002818">
    <property type="entry name" value="DJ-1/PfpI"/>
</dbReference>
<dbReference type="RefSeq" id="WP_192788210.1">
    <property type="nucleotide sequence ID" value="NZ_JADBEK010000001.1"/>
</dbReference>
<accession>A0ABR9M5J8</accession>
<comment type="caution">
    <text evidence="4">The sequence shown here is derived from an EMBL/GenBank/DDBJ whole genome shotgun (WGS) entry which is preliminary data.</text>
</comment>
<evidence type="ECO:0000259" key="3">
    <source>
        <dbReference type="Pfam" id="PF01965"/>
    </source>
</evidence>
<dbReference type="InterPro" id="IPR029062">
    <property type="entry name" value="Class_I_gatase-like"/>
</dbReference>
<keyword evidence="2" id="KW-0472">Membrane</keyword>
<keyword evidence="2" id="KW-1133">Transmembrane helix</keyword>
<dbReference type="Proteomes" id="UP000633509">
    <property type="component" value="Unassembled WGS sequence"/>
</dbReference>
<evidence type="ECO:0000313" key="4">
    <source>
        <dbReference type="EMBL" id="MBE1587895.1"/>
    </source>
</evidence>
<organism evidence="4 5">
    <name type="scientific">Nonomuraea angiospora</name>
    <dbReference type="NCBI Taxonomy" id="46172"/>
    <lineage>
        <taxon>Bacteria</taxon>
        <taxon>Bacillati</taxon>
        <taxon>Actinomycetota</taxon>
        <taxon>Actinomycetes</taxon>
        <taxon>Streptosporangiales</taxon>
        <taxon>Streptosporangiaceae</taxon>
        <taxon>Nonomuraea</taxon>
    </lineage>
</organism>
<dbReference type="PANTHER" id="PTHR43130">
    <property type="entry name" value="ARAC-FAMILY TRANSCRIPTIONAL REGULATOR"/>
    <property type="match status" value="1"/>
</dbReference>
<keyword evidence="4" id="KW-0645">Protease</keyword>
<keyword evidence="2" id="KW-0812">Transmembrane</keyword>
<feature type="transmembrane region" description="Helical" evidence="2">
    <location>
        <begin position="49"/>
        <end position="70"/>
    </location>
</feature>
<feature type="region of interest" description="Disordered" evidence="1">
    <location>
        <begin position="578"/>
        <end position="604"/>
    </location>
</feature>
<feature type="transmembrane region" description="Helical" evidence="2">
    <location>
        <begin position="21"/>
        <end position="43"/>
    </location>
</feature>
<evidence type="ECO:0000256" key="2">
    <source>
        <dbReference type="SAM" id="Phobius"/>
    </source>
</evidence>
<dbReference type="SUPFAM" id="SSF52317">
    <property type="entry name" value="Class I glutamine amidotransferase-like"/>
    <property type="match status" value="1"/>
</dbReference>
<dbReference type="Gene3D" id="3.40.50.880">
    <property type="match status" value="1"/>
</dbReference>
<feature type="transmembrane region" description="Helical" evidence="2">
    <location>
        <begin position="145"/>
        <end position="166"/>
    </location>
</feature>
<keyword evidence="4" id="KW-0378">Hydrolase</keyword>
<name>A0ABR9M5J8_9ACTN</name>
<dbReference type="Pfam" id="PF01965">
    <property type="entry name" value="DJ-1_PfpI"/>
    <property type="match status" value="1"/>
</dbReference>
<feature type="compositionally biased region" description="Pro residues" evidence="1">
    <location>
        <begin position="582"/>
        <end position="604"/>
    </location>
</feature>
<sequence length="604" mass="64938">MTVHDPRTGRARLAGRFIWHYIEMVVAMSLGMLLLGLVWGAVLPGHLRFEVSTLIMAADMTIGMAVWMRVRRHGRAAIGEMSLAMFAPFLVLLVPYWFGALPGHLVMSIGHTLMFVLMAVAMLWRREEYLHRHHRLRVPWKWVRRAAVVPAVLLIPASVSAVNTIGKFGDMYRARPDAVSARPLARAHDPAKPTVAFLVGGKGANAADLLGPYEVLAGTGRVNTYVVSAGPRLVPLTGGLDIVPDLTFDELTRLMRERGDSLDAVVIPALQPPDPAESASIGAWLRQQSAAGALTVSVCTGARTLAASGLLDGRPATSHWLRLSGLRKDFGEVRWTSGTRYVDDGNVITTAGVLSGVEGGLRIIERLLDADTARAAAQRVHWRHYVPGRAAQIPEAALEPSDVVVALNASYQTGPSTIGVQLTEGVGELELASAFVSYTEYSMVGHTVAVGDGVIRSRHGLTFVPRSTVAAAGLDRLLVPGLDAARRHPAVTAGPRPEYLHADPEFAFDPVLRDLARTYDVQTARFAAKTLEYPVLDVKLTGSAWPWSATLVPVLLALLGGALTVAAGMVSRRLRARRPDPLDAPAPEEPPVVPAPMGKPPKNG</sequence>
<evidence type="ECO:0000256" key="1">
    <source>
        <dbReference type="SAM" id="MobiDB-lite"/>
    </source>
</evidence>
<dbReference type="GO" id="GO:0006508">
    <property type="term" value="P:proteolysis"/>
    <property type="evidence" value="ECO:0007669"/>
    <property type="project" value="UniProtKB-KW"/>
</dbReference>